<dbReference type="InterPro" id="IPR039986">
    <property type="entry name" value="CFAP210"/>
</dbReference>
<sequence>MELDRRFMRAPLGQDAPLSNEFVAYTDKNAPPRGKTTRRIVHYSPQELDMIQQMACKTSSGSQRAQLQQQNANMHAASMERVKTWGNTIQGYRKKRLAAQDEKTKCAEEDRIKVDVDWAVLREKERQEAVQRAKTIQLLQQPQARALHSQLLMSNVLDERDKQIEYKKRHILATRIQDSTDVLKMRQSLLAEIQDEKNKAAQQHVRNLRFSVALQQEMAQKMAHKTAERQTEHDYYRQLHMNILQEEKEKDVLLQVKKEQAAKNQCTLLAKMIQEKKDYKAVEKISQKQLEIANKMFTDRQEYQAIKKQAYEHHIAKQRDDRYEVVSKIPYRLDKEADEKRRAYIEKTSHTKDNDHDIRKNAEMIKHKQHLQERYEFQEERKRILNTRVANEKRMVEQYRLELLANSEIYKREAVAEENRKHLEKLQINMYQTEQIESNQCAAIKTQQAKAKVDASIAASRQAENEAFDDYAASVLSEWHAMGRNTSPIEMSLEREKRGCLRLYPAEVKKL</sequence>
<evidence type="ECO:0000313" key="2">
    <source>
        <dbReference type="EMBL" id="KAH6591325.1"/>
    </source>
</evidence>
<keyword evidence="1" id="KW-0175">Coiled coil</keyword>
<comment type="caution">
    <text evidence="2">The sequence shown here is derived from an EMBL/GenBank/DDBJ whole genome shotgun (WGS) entry which is preliminary data.</text>
</comment>
<protein>
    <recommendedName>
        <fullName evidence="4">Trichohyalin-plectin-homology domain-containing protein</fullName>
    </recommendedName>
</protein>
<organism evidence="2 3">
    <name type="scientific">Batrachochytrium salamandrivorans</name>
    <dbReference type="NCBI Taxonomy" id="1357716"/>
    <lineage>
        <taxon>Eukaryota</taxon>
        <taxon>Fungi</taxon>
        <taxon>Fungi incertae sedis</taxon>
        <taxon>Chytridiomycota</taxon>
        <taxon>Chytridiomycota incertae sedis</taxon>
        <taxon>Chytridiomycetes</taxon>
        <taxon>Rhizophydiales</taxon>
        <taxon>Rhizophydiales incertae sedis</taxon>
        <taxon>Batrachochytrium</taxon>
    </lineage>
</organism>
<gene>
    <name evidence="2" type="ORF">BASA50_008769</name>
</gene>
<feature type="coiled-coil region" evidence="1">
    <location>
        <begin position="361"/>
        <end position="388"/>
    </location>
</feature>
<name>A0ABQ8F383_9FUNG</name>
<dbReference type="PANTHER" id="PTHR28663">
    <property type="entry name" value="COILED-COIL DOMAIN-CONTAINING PROTEIN 173"/>
    <property type="match status" value="1"/>
</dbReference>
<keyword evidence="3" id="KW-1185">Reference proteome</keyword>
<evidence type="ECO:0000256" key="1">
    <source>
        <dbReference type="SAM" id="Coils"/>
    </source>
</evidence>
<dbReference type="Proteomes" id="UP001648503">
    <property type="component" value="Unassembled WGS sequence"/>
</dbReference>
<evidence type="ECO:0000313" key="3">
    <source>
        <dbReference type="Proteomes" id="UP001648503"/>
    </source>
</evidence>
<accession>A0ABQ8F383</accession>
<dbReference type="PANTHER" id="PTHR28663:SF1">
    <property type="entry name" value="CILIA- AND FLAGELLA- ASSOCIATED PROTEIN 210"/>
    <property type="match status" value="1"/>
</dbReference>
<proteinExistence type="predicted"/>
<reference evidence="2 3" key="1">
    <citation type="submission" date="2021-02" db="EMBL/GenBank/DDBJ databases">
        <title>Variation within the Batrachochytrium salamandrivorans European outbreak.</title>
        <authorList>
            <person name="Kelly M."/>
            <person name="Pasmans F."/>
            <person name="Shea T.P."/>
            <person name="Munoz J.F."/>
            <person name="Carranza S."/>
            <person name="Cuomo C.A."/>
            <person name="Martel A."/>
        </authorList>
    </citation>
    <scope>NUCLEOTIDE SEQUENCE [LARGE SCALE GENOMIC DNA]</scope>
    <source>
        <strain evidence="2 3">AMFP18/2</strain>
    </source>
</reference>
<evidence type="ECO:0008006" key="4">
    <source>
        <dbReference type="Google" id="ProtNLM"/>
    </source>
</evidence>
<dbReference type="EMBL" id="JAFCIX010000412">
    <property type="protein sequence ID" value="KAH6591325.1"/>
    <property type="molecule type" value="Genomic_DNA"/>
</dbReference>